<proteinExistence type="predicted"/>
<dbReference type="Proteomes" id="UP000499080">
    <property type="component" value="Unassembled WGS sequence"/>
</dbReference>
<sequence>MLETKLRALESLGCTKGKFADFLEPLVESCLPESVLGAWERSRISGDADDSRSQRSLEKLMSFCVMRGSTNIEKFKSNIELSDVTCNENDIDLLIGAYLIGKLLTGRCVQLNFVLAAIYTKLGWTVIGKETGLYSIDDYPVTDSVQTVLFLYVDNASLRELQDIESLGNREPIKNVSKRKAFHEKLTVLPDCWYEVELPWKLDARANLPNNKELALQRRENAILKARNKGMISLCFVFCMLILCFINNCNKNSVSKSSKVILSEIEGAETVLIRLIQGECFSIANAVPSVDVFKDENGILRVKTRITERKGVLNFLNPILLPNNFTLTKRF</sequence>
<keyword evidence="1" id="KW-0812">Transmembrane</keyword>
<reference evidence="2 3" key="1">
    <citation type="journal article" date="2019" name="Sci. Rep.">
        <title>Orb-weaving spider Araneus ventricosus genome elucidates the spidroin gene catalogue.</title>
        <authorList>
            <person name="Kono N."/>
            <person name="Nakamura H."/>
            <person name="Ohtoshi R."/>
            <person name="Moran D.A.P."/>
            <person name="Shinohara A."/>
            <person name="Yoshida Y."/>
            <person name="Fujiwara M."/>
            <person name="Mori M."/>
            <person name="Tomita M."/>
            <person name="Arakawa K."/>
        </authorList>
    </citation>
    <scope>NUCLEOTIDE SEQUENCE [LARGE SCALE GENOMIC DNA]</scope>
</reference>
<organism evidence="2 3">
    <name type="scientific">Araneus ventricosus</name>
    <name type="common">Orbweaver spider</name>
    <name type="synonym">Epeira ventricosa</name>
    <dbReference type="NCBI Taxonomy" id="182803"/>
    <lineage>
        <taxon>Eukaryota</taxon>
        <taxon>Metazoa</taxon>
        <taxon>Ecdysozoa</taxon>
        <taxon>Arthropoda</taxon>
        <taxon>Chelicerata</taxon>
        <taxon>Arachnida</taxon>
        <taxon>Araneae</taxon>
        <taxon>Araneomorphae</taxon>
        <taxon>Entelegynae</taxon>
        <taxon>Araneoidea</taxon>
        <taxon>Araneidae</taxon>
        <taxon>Araneus</taxon>
    </lineage>
</organism>
<evidence type="ECO:0000313" key="3">
    <source>
        <dbReference type="Proteomes" id="UP000499080"/>
    </source>
</evidence>
<keyword evidence="1" id="KW-0472">Membrane</keyword>
<name>A0A4Y2RNM2_ARAVE</name>
<dbReference type="AlphaFoldDB" id="A0A4Y2RNM2"/>
<protein>
    <submittedName>
        <fullName evidence="2">Uncharacterized protein</fullName>
    </submittedName>
</protein>
<feature type="transmembrane region" description="Helical" evidence="1">
    <location>
        <begin position="230"/>
        <end position="249"/>
    </location>
</feature>
<dbReference type="EMBL" id="BGPR01017665">
    <property type="protein sequence ID" value="GBN76859.1"/>
    <property type="molecule type" value="Genomic_DNA"/>
</dbReference>
<comment type="caution">
    <text evidence="2">The sequence shown here is derived from an EMBL/GenBank/DDBJ whole genome shotgun (WGS) entry which is preliminary data.</text>
</comment>
<keyword evidence="3" id="KW-1185">Reference proteome</keyword>
<keyword evidence="1" id="KW-1133">Transmembrane helix</keyword>
<gene>
    <name evidence="2" type="ORF">AVEN_114915_1</name>
</gene>
<accession>A0A4Y2RNM2</accession>
<evidence type="ECO:0000313" key="2">
    <source>
        <dbReference type="EMBL" id="GBN76859.1"/>
    </source>
</evidence>
<evidence type="ECO:0000256" key="1">
    <source>
        <dbReference type="SAM" id="Phobius"/>
    </source>
</evidence>
<dbReference type="OrthoDB" id="416987at2759"/>